<reference evidence="2" key="3">
    <citation type="submission" date="2015-02" db="UniProtKB">
        <authorList>
            <consortium name="EnsemblProtists"/>
        </authorList>
    </citation>
    <scope>IDENTIFICATION</scope>
    <source>
        <strain evidence="2">DAOM BR144</strain>
    </source>
</reference>
<organism evidence="2 3">
    <name type="scientific">Globisporangium ultimum (strain ATCC 200006 / CBS 805.95 / DAOM BR144)</name>
    <name type="common">Pythium ultimum</name>
    <dbReference type="NCBI Taxonomy" id="431595"/>
    <lineage>
        <taxon>Eukaryota</taxon>
        <taxon>Sar</taxon>
        <taxon>Stramenopiles</taxon>
        <taxon>Oomycota</taxon>
        <taxon>Peronosporomycetes</taxon>
        <taxon>Pythiales</taxon>
        <taxon>Pythiaceae</taxon>
        <taxon>Globisporangium</taxon>
    </lineage>
</organism>
<keyword evidence="3" id="KW-1185">Reference proteome</keyword>
<dbReference type="AlphaFoldDB" id="K3WWY7"/>
<reference evidence="3" key="2">
    <citation type="submission" date="2010-04" db="EMBL/GenBank/DDBJ databases">
        <authorList>
            <person name="Buell R."/>
            <person name="Hamilton J."/>
            <person name="Hostetler J."/>
        </authorList>
    </citation>
    <scope>NUCLEOTIDE SEQUENCE [LARGE SCALE GENOMIC DNA]</scope>
    <source>
        <strain evidence="3">DAOM:BR144</strain>
    </source>
</reference>
<dbReference type="HOGENOM" id="CLU_293326_0_0_1"/>
<evidence type="ECO:0000313" key="3">
    <source>
        <dbReference type="Proteomes" id="UP000019132"/>
    </source>
</evidence>
<proteinExistence type="predicted"/>
<dbReference type="Proteomes" id="UP000019132">
    <property type="component" value="Unassembled WGS sequence"/>
</dbReference>
<dbReference type="Gene3D" id="3.60.10.10">
    <property type="entry name" value="Endonuclease/exonuclease/phosphatase"/>
    <property type="match status" value="1"/>
</dbReference>
<feature type="region of interest" description="Disordered" evidence="1">
    <location>
        <begin position="249"/>
        <end position="308"/>
    </location>
</feature>
<feature type="compositionally biased region" description="Polar residues" evidence="1">
    <location>
        <begin position="299"/>
        <end position="308"/>
    </location>
</feature>
<dbReference type="STRING" id="431595.K3WWY7"/>
<protein>
    <recommendedName>
        <fullName evidence="4">Endonuclease/exonuclease/phosphatase domain-containing protein</fullName>
    </recommendedName>
</protein>
<dbReference type="InParanoid" id="K3WWY7"/>
<dbReference type="EnsemblProtists" id="PYU1_T009485">
    <property type="protein sequence ID" value="PYU1_T009485"/>
    <property type="gene ID" value="PYU1_G009467"/>
</dbReference>
<dbReference type="InterPro" id="IPR036691">
    <property type="entry name" value="Endo/exonu/phosph_ase_sf"/>
</dbReference>
<accession>K3WWY7</accession>
<evidence type="ECO:0008006" key="4">
    <source>
        <dbReference type="Google" id="ProtNLM"/>
    </source>
</evidence>
<dbReference type="eggNOG" id="ENOG502S5M5">
    <property type="taxonomic scope" value="Eukaryota"/>
</dbReference>
<name>K3WWY7_GLOUD</name>
<dbReference type="VEuPathDB" id="FungiDB:PYU1_G009467"/>
<evidence type="ECO:0000256" key="1">
    <source>
        <dbReference type="SAM" id="MobiDB-lite"/>
    </source>
</evidence>
<dbReference type="SUPFAM" id="SSF56219">
    <property type="entry name" value="DNase I-like"/>
    <property type="match status" value="1"/>
</dbReference>
<dbReference type="EMBL" id="GL376622">
    <property type="status" value="NOT_ANNOTATED_CDS"/>
    <property type="molecule type" value="Genomic_DNA"/>
</dbReference>
<evidence type="ECO:0000313" key="2">
    <source>
        <dbReference type="EnsemblProtists" id="PYU1_T009485"/>
    </source>
</evidence>
<reference evidence="3" key="1">
    <citation type="journal article" date="2010" name="Genome Biol.">
        <title>Genome sequence of the necrotrophic plant pathogen Pythium ultimum reveals original pathogenicity mechanisms and effector repertoire.</title>
        <authorList>
            <person name="Levesque C.A."/>
            <person name="Brouwer H."/>
            <person name="Cano L."/>
            <person name="Hamilton J.P."/>
            <person name="Holt C."/>
            <person name="Huitema E."/>
            <person name="Raffaele S."/>
            <person name="Robideau G.P."/>
            <person name="Thines M."/>
            <person name="Win J."/>
            <person name="Zerillo M.M."/>
            <person name="Beakes G.W."/>
            <person name="Boore J.L."/>
            <person name="Busam D."/>
            <person name="Dumas B."/>
            <person name="Ferriera S."/>
            <person name="Fuerstenberg S.I."/>
            <person name="Gachon C.M."/>
            <person name="Gaulin E."/>
            <person name="Govers F."/>
            <person name="Grenville-Briggs L."/>
            <person name="Horner N."/>
            <person name="Hostetler J."/>
            <person name="Jiang R.H."/>
            <person name="Johnson J."/>
            <person name="Krajaejun T."/>
            <person name="Lin H."/>
            <person name="Meijer H.J."/>
            <person name="Moore B."/>
            <person name="Morris P."/>
            <person name="Phuntmart V."/>
            <person name="Puiu D."/>
            <person name="Shetty J."/>
            <person name="Stajich J.E."/>
            <person name="Tripathy S."/>
            <person name="Wawra S."/>
            <person name="van West P."/>
            <person name="Whitty B.R."/>
            <person name="Coutinho P.M."/>
            <person name="Henrissat B."/>
            <person name="Martin F."/>
            <person name="Thomas P.D."/>
            <person name="Tyler B.M."/>
            <person name="De Vries R.P."/>
            <person name="Kamoun S."/>
            <person name="Yandell M."/>
            <person name="Tisserat N."/>
            <person name="Buell C.R."/>
        </authorList>
    </citation>
    <scope>NUCLEOTIDE SEQUENCE</scope>
    <source>
        <strain evidence="3">DAOM:BR144</strain>
    </source>
</reference>
<sequence>MKTSAANIEWRKQWRANSSRPQVTIPTDATFAEAERVFLDKDSTAAERKAAALRGVPTPVNSDQCYPMWIPARDLTSTFSDTEIMTSLGGDQKSTLWANSIVHLRDFKVIRGKGVSFVCTNREICTKLGNLQLSICGKVFKIQPYSKYSHLYYVELQRLADDTTDSIIYDWFATHGVPPVYITPSWSANGLQLRNRRVYFNQKDSPAAVMIGGKEPLRQIQFTASGYCVVNHRIQAYNKKTPPFLLERRKNTSQPSEDPPAAEASSDTPSDAAMQPIIPADTSGDSDADMGSDSDMTSLSVNPSSMWTSEEQKATIPIPPLPDVCDAYHLIERSKKMIFSTVPVDQAQAFLLPPSQTTYPLIASHNVYAWITLGSEDASISPDIDVTLHNQDRSPIRSQVTQAEGQIEVQRTTIDYNVESMSAASLCNYIQAFLRQFDEEPSPEMSIVTVKTQPSLFRPLYDTSNPGNYSVMTGKFYGHALLRKISSQELPPELDTFEDKVQAVFNPQDPEDYQTMLSQCLDHNQALFWQQVWIAEFDLLLQVMAPSIYSDPYKVCAISQAPAQRLQHTLWLLWDDTTLLNLLRSDLMEKLASYSINVNGFNRVTQSTLNYFSSKFHIIALQETKFTNPANLKRADFLWKKSSSFNTAFWSHDHSNMYTGQAGVGILLTPTCPVQDIQDITETQVSDRNTLSRYLVLQGALDGSPAYIHAVYAPVNPTDRPSFFDSLPRQFEENAIHMALGDFNTVFSTQLDQAQTNNRARREGRQELLEWMQALNLFDAWRLQNPMFANLRVPTEVLLKQLKHDWKHQPNKADHCGIEFTLGSELFKPRTRAPWRCPSWVIELPEAQEYLKLSLIKLAESIDPTITSTYNPGYLLDEHKRQDCIYLRQLFNEKKNKRQVEKEDLHMRINQLQHLQHLSPSQEVSTTLSSLQQKLRVHIEEEDHHKSKQKFASDLYQSEKCTNFADDCTGLLTDLSLAPEFLQRVQDFCSAAGMKLNTHKTVILPFREWTGEDEELQTQLQQLGVQVIDNTGEAKLL</sequence>